<feature type="region of interest" description="Disordered" evidence="2">
    <location>
        <begin position="1"/>
        <end position="95"/>
    </location>
</feature>
<dbReference type="AlphaFoldDB" id="A0A6N3F8U2"/>
<evidence type="ECO:0000256" key="1">
    <source>
        <dbReference type="ARBA" id="ARBA00022729"/>
    </source>
</evidence>
<dbReference type="PANTHER" id="PTHR35788:SF1">
    <property type="entry name" value="EXPORTED PROTEIN"/>
    <property type="match status" value="1"/>
</dbReference>
<reference evidence="5" key="1">
    <citation type="submission" date="2019-11" db="EMBL/GenBank/DDBJ databases">
        <authorList>
            <person name="Feng L."/>
        </authorList>
    </citation>
    <scope>NUCLEOTIDE SEQUENCE</scope>
    <source>
        <strain evidence="5">ElentaLFYP107</strain>
    </source>
</reference>
<feature type="compositionally biased region" description="Polar residues" evidence="2">
    <location>
        <begin position="757"/>
        <end position="766"/>
    </location>
</feature>
<feature type="transmembrane region" description="Helical" evidence="3">
    <location>
        <begin position="135"/>
        <end position="156"/>
    </location>
</feature>
<feature type="compositionally biased region" description="Low complexity" evidence="2">
    <location>
        <begin position="60"/>
        <end position="76"/>
    </location>
</feature>
<protein>
    <submittedName>
        <fullName evidence="5">VanW like protein</fullName>
    </submittedName>
</protein>
<dbReference type="SMART" id="SM01208">
    <property type="entry name" value="G5"/>
    <property type="match status" value="1"/>
</dbReference>
<name>A0A6N3F8U2_EGGLN</name>
<dbReference type="Pfam" id="PF04294">
    <property type="entry name" value="VanW"/>
    <property type="match status" value="1"/>
</dbReference>
<organism evidence="5">
    <name type="scientific">Eggerthella lenta</name>
    <name type="common">Eubacterium lentum</name>
    <dbReference type="NCBI Taxonomy" id="84112"/>
    <lineage>
        <taxon>Bacteria</taxon>
        <taxon>Bacillati</taxon>
        <taxon>Actinomycetota</taxon>
        <taxon>Coriobacteriia</taxon>
        <taxon>Eggerthellales</taxon>
        <taxon>Eggerthellaceae</taxon>
        <taxon>Eggerthella</taxon>
    </lineage>
</organism>
<keyword evidence="3" id="KW-0472">Membrane</keyword>
<evidence type="ECO:0000259" key="4">
    <source>
        <dbReference type="SMART" id="SM01208"/>
    </source>
</evidence>
<feature type="region of interest" description="Disordered" evidence="2">
    <location>
        <begin position="743"/>
        <end position="766"/>
    </location>
</feature>
<feature type="compositionally biased region" description="Basic and acidic residues" evidence="2">
    <location>
        <begin position="15"/>
        <end position="34"/>
    </location>
</feature>
<sequence length="766" mass="79292">MAVRTPRKANASRTGRPDPARRAPSAREMRERAPQRPAASAPRRAPTTPSRRGGTNAGKGSRQARSSAQRPRGSRSYNTPAVWTKESPRSNPAGGAARRALGAVGGVLLSLLALVGKGLATLLRALAALVARSRIALAVVVVCAALLVFGVADFAVNANKAYPGVRVGQIDAAGKTADELAALIDEVYGARLAQGSVTIYANDEAEARIADETAAAQDAALAEQLALEEARANKLAWTADAASLEARVPFDELAAEALAVGREDGGILARLAALATGRELKPRAAYAETAVESLASDIDAAIGDPRVDYGIVVEDGTASVTEGHDGFMVDRDELRRTLDELLLGQEDGSGSFVARAEHAPLRIDESAAQDACDAVNAAIADGARFTYEGAAWSASASDIGSWVSTRIDGSSLAAFVDAAKAKPALLAHVAEVGKGDPVHVSFEVADDDVIVRTDGEGAIPLVAEATGLLDAALFGDDGKARTGVGAGAPVEVAIGSGPAPEAMPFDEAMDLGVIGAIASYTTEYATGPGTEARNHNIALVSQYLSDSVAKPGDSWSFNGTAGDCSTEERGFKGAGAIVDGEYDDAIGGGICQVATTVFNAVYDAGFPVLTRHNHSLYIASYPTGRDAAVSWPDLDFVWQNDSASDVLVRLSCVDGSVTATLYGVDPGYKVSTTTGDWGEGRKYETRTTIDDTLAPNASYVKTRGTDGRTITIIRTVKDESGEVLHEDPFSSVYDPVTEVVVEGPKVAGDGKSDAATEGSSSNVTSN</sequence>
<evidence type="ECO:0000256" key="2">
    <source>
        <dbReference type="SAM" id="MobiDB-lite"/>
    </source>
</evidence>
<dbReference type="InterPro" id="IPR011098">
    <property type="entry name" value="G5_dom"/>
</dbReference>
<keyword evidence="3" id="KW-1133">Transmembrane helix</keyword>
<feature type="domain" description="G5" evidence="4">
    <location>
        <begin position="669"/>
        <end position="746"/>
    </location>
</feature>
<evidence type="ECO:0000256" key="3">
    <source>
        <dbReference type="SAM" id="Phobius"/>
    </source>
</evidence>
<accession>A0A6N3F8U2</accession>
<proteinExistence type="predicted"/>
<keyword evidence="3" id="KW-0812">Transmembrane</keyword>
<dbReference type="EMBL" id="CACRTT010000032">
    <property type="protein sequence ID" value="VYU48441.1"/>
    <property type="molecule type" value="Genomic_DNA"/>
</dbReference>
<dbReference type="Pfam" id="PF12229">
    <property type="entry name" value="PG_binding_4"/>
    <property type="match status" value="1"/>
</dbReference>
<feature type="transmembrane region" description="Helical" evidence="3">
    <location>
        <begin position="100"/>
        <end position="123"/>
    </location>
</feature>
<dbReference type="PANTHER" id="PTHR35788">
    <property type="entry name" value="EXPORTED PROTEIN-RELATED"/>
    <property type="match status" value="1"/>
</dbReference>
<feature type="compositionally biased region" description="Low complexity" evidence="2">
    <location>
        <begin position="35"/>
        <end position="52"/>
    </location>
</feature>
<dbReference type="InterPro" id="IPR022029">
    <property type="entry name" value="YoaR-like_PG-bd"/>
</dbReference>
<gene>
    <name evidence="5" type="ORF">ELLFYP107_00623</name>
</gene>
<dbReference type="InterPro" id="IPR007391">
    <property type="entry name" value="Vancomycin_resist_VanW"/>
</dbReference>
<keyword evidence="1" id="KW-0732">Signal</keyword>
<dbReference type="InterPro" id="IPR052913">
    <property type="entry name" value="Glycopeptide_resist_protein"/>
</dbReference>
<evidence type="ECO:0000313" key="5">
    <source>
        <dbReference type="EMBL" id="VYU48441.1"/>
    </source>
</evidence>